<dbReference type="Gene3D" id="3.90.320.10">
    <property type="match status" value="1"/>
</dbReference>
<keyword evidence="11" id="KW-0234">DNA repair</keyword>
<keyword evidence="4" id="KW-0227">DNA damage</keyword>
<keyword evidence="10" id="KW-0238">DNA-binding</keyword>
<dbReference type="GO" id="GO:0051539">
    <property type="term" value="F:4 iron, 4 sulfur cluster binding"/>
    <property type="evidence" value="ECO:0007669"/>
    <property type="project" value="UniProtKB-KW"/>
</dbReference>
<comment type="similarity">
    <text evidence="13">Belongs to the helicase family. DinG subfamily.</text>
</comment>
<dbReference type="Pfam" id="PF06733">
    <property type="entry name" value="DEAD_2"/>
    <property type="match status" value="1"/>
</dbReference>
<dbReference type="InterPro" id="IPR006555">
    <property type="entry name" value="ATP-dep_Helicase_C"/>
</dbReference>
<keyword evidence="5" id="KW-0378">Hydrolase</keyword>
<evidence type="ECO:0000313" key="16">
    <source>
        <dbReference type="Proteomes" id="UP000191448"/>
    </source>
</evidence>
<accession>A0A1V4SXT4</accession>
<keyword evidence="7" id="KW-0067">ATP-binding</keyword>
<dbReference type="AlphaFoldDB" id="A0A1V4SXT4"/>
<dbReference type="OrthoDB" id="9765586at2"/>
<protein>
    <submittedName>
        <fullName evidence="15">Bifunctional ATP-dependent DNA helicase/DNA polymerase III subunit epsilon</fullName>
    </submittedName>
</protein>
<proteinExistence type="inferred from homology"/>
<dbReference type="PROSITE" id="PS51193">
    <property type="entry name" value="HELICASE_ATP_BIND_2"/>
    <property type="match status" value="1"/>
</dbReference>
<evidence type="ECO:0000256" key="10">
    <source>
        <dbReference type="ARBA" id="ARBA00023125"/>
    </source>
</evidence>
<dbReference type="Gene3D" id="1.10.275.40">
    <property type="match status" value="1"/>
</dbReference>
<evidence type="ECO:0000256" key="6">
    <source>
        <dbReference type="ARBA" id="ARBA00022806"/>
    </source>
</evidence>
<evidence type="ECO:0000256" key="2">
    <source>
        <dbReference type="ARBA" id="ARBA00022723"/>
    </source>
</evidence>
<dbReference type="InterPro" id="IPR011604">
    <property type="entry name" value="PDDEXK-like_dom_sf"/>
</dbReference>
<evidence type="ECO:0000256" key="12">
    <source>
        <dbReference type="ARBA" id="ARBA00023235"/>
    </source>
</evidence>
<evidence type="ECO:0000256" key="9">
    <source>
        <dbReference type="ARBA" id="ARBA00023014"/>
    </source>
</evidence>
<dbReference type="Proteomes" id="UP000191448">
    <property type="component" value="Unassembled WGS sequence"/>
</dbReference>
<keyword evidence="6 15" id="KW-0347">Helicase</keyword>
<evidence type="ECO:0000256" key="8">
    <source>
        <dbReference type="ARBA" id="ARBA00023004"/>
    </source>
</evidence>
<dbReference type="InterPro" id="IPR014013">
    <property type="entry name" value="Helic_SF1/SF2_ATP-bd_DinG/Rad3"/>
</dbReference>
<dbReference type="InterPro" id="IPR027417">
    <property type="entry name" value="P-loop_NTPase"/>
</dbReference>
<dbReference type="InterPro" id="IPR006554">
    <property type="entry name" value="Helicase-like_DEXD_c2"/>
</dbReference>
<dbReference type="Gene3D" id="1.10.30.20">
    <property type="entry name" value="Bacterial XPD DNA helicase, FeS cluster domain"/>
    <property type="match status" value="1"/>
</dbReference>
<dbReference type="Gene3D" id="3.40.50.300">
    <property type="entry name" value="P-loop containing nucleotide triphosphate hydrolases"/>
    <property type="match status" value="2"/>
</dbReference>
<dbReference type="SMART" id="SM00488">
    <property type="entry name" value="DEXDc2"/>
    <property type="match status" value="1"/>
</dbReference>
<keyword evidence="1" id="KW-0004">4Fe-4S</keyword>
<organism evidence="15 16">
    <name type="scientific">Clostridium thermobutyricum DSM 4928</name>
    <dbReference type="NCBI Taxonomy" id="1121339"/>
    <lineage>
        <taxon>Bacteria</taxon>
        <taxon>Bacillati</taxon>
        <taxon>Bacillota</taxon>
        <taxon>Clostridia</taxon>
        <taxon>Eubacteriales</taxon>
        <taxon>Clostridiaceae</taxon>
        <taxon>Clostridium</taxon>
    </lineage>
</organism>
<dbReference type="Pfam" id="PF13307">
    <property type="entry name" value="Helicase_C_2"/>
    <property type="match status" value="1"/>
</dbReference>
<dbReference type="GO" id="GO:0003678">
    <property type="term" value="F:DNA helicase activity"/>
    <property type="evidence" value="ECO:0007669"/>
    <property type="project" value="InterPro"/>
</dbReference>
<evidence type="ECO:0000259" key="14">
    <source>
        <dbReference type="PROSITE" id="PS51193"/>
    </source>
</evidence>
<dbReference type="InterPro" id="IPR042493">
    <property type="entry name" value="XPD_DNA_FeS"/>
</dbReference>
<dbReference type="GO" id="GO:0046872">
    <property type="term" value="F:metal ion binding"/>
    <property type="evidence" value="ECO:0007669"/>
    <property type="project" value="UniProtKB-KW"/>
</dbReference>
<keyword evidence="8" id="KW-0408">Iron</keyword>
<name>A0A1V4SXT4_9CLOT</name>
<dbReference type="InterPro" id="IPR010614">
    <property type="entry name" value="RAD3-like_helicase_DEAD"/>
</dbReference>
<dbReference type="SUPFAM" id="SSF52540">
    <property type="entry name" value="P-loop containing nucleoside triphosphate hydrolases"/>
    <property type="match status" value="1"/>
</dbReference>
<dbReference type="PANTHER" id="PTHR11472:SF34">
    <property type="entry name" value="REGULATOR OF TELOMERE ELONGATION HELICASE 1"/>
    <property type="match status" value="1"/>
</dbReference>
<evidence type="ECO:0000256" key="4">
    <source>
        <dbReference type="ARBA" id="ARBA00022763"/>
    </source>
</evidence>
<dbReference type="GO" id="GO:0006281">
    <property type="term" value="P:DNA repair"/>
    <property type="evidence" value="ECO:0007669"/>
    <property type="project" value="UniProtKB-KW"/>
</dbReference>
<dbReference type="GO" id="GO:0003677">
    <property type="term" value="F:DNA binding"/>
    <property type="evidence" value="ECO:0007669"/>
    <property type="project" value="UniProtKB-KW"/>
</dbReference>
<dbReference type="PANTHER" id="PTHR11472">
    <property type="entry name" value="DNA REPAIR DEAD HELICASE RAD3/XP-D SUBFAMILY MEMBER"/>
    <property type="match status" value="1"/>
</dbReference>
<dbReference type="InterPro" id="IPR045028">
    <property type="entry name" value="DinG/Rad3-like"/>
</dbReference>
<feature type="domain" description="Helicase ATP-binding" evidence="14">
    <location>
        <begin position="186"/>
        <end position="444"/>
    </location>
</feature>
<evidence type="ECO:0000313" key="15">
    <source>
        <dbReference type="EMBL" id="OPX49366.1"/>
    </source>
</evidence>
<dbReference type="RefSeq" id="WP_080021989.1">
    <property type="nucleotide sequence ID" value="NZ_LTAY01000024.1"/>
</dbReference>
<dbReference type="GO" id="GO:0005524">
    <property type="term" value="F:ATP binding"/>
    <property type="evidence" value="ECO:0007669"/>
    <property type="project" value="UniProtKB-KW"/>
</dbReference>
<dbReference type="SMART" id="SM00491">
    <property type="entry name" value="HELICc2"/>
    <property type="match status" value="1"/>
</dbReference>
<keyword evidence="12" id="KW-0413">Isomerase</keyword>
<evidence type="ECO:0000256" key="5">
    <source>
        <dbReference type="ARBA" id="ARBA00022801"/>
    </source>
</evidence>
<gene>
    <name evidence="15" type="ORF">CLTHE_06600</name>
</gene>
<keyword evidence="3" id="KW-0547">Nucleotide-binding</keyword>
<reference evidence="15 16" key="1">
    <citation type="submission" date="2016-02" db="EMBL/GenBank/DDBJ databases">
        <title>Genome sequence of Clostridium thermobutyricum DSM 4928.</title>
        <authorList>
            <person name="Poehlein A."/>
            <person name="Daniel R."/>
        </authorList>
    </citation>
    <scope>NUCLEOTIDE SEQUENCE [LARGE SCALE GENOMIC DNA]</scope>
    <source>
        <strain evidence="15 16">DSM 4928</strain>
    </source>
</reference>
<evidence type="ECO:0000256" key="3">
    <source>
        <dbReference type="ARBA" id="ARBA00022741"/>
    </source>
</evidence>
<keyword evidence="9" id="KW-0411">Iron-sulfur</keyword>
<evidence type="ECO:0000256" key="1">
    <source>
        <dbReference type="ARBA" id="ARBA00022485"/>
    </source>
</evidence>
<keyword evidence="2" id="KW-0479">Metal-binding</keyword>
<comment type="caution">
    <text evidence="15">The sequence shown here is derived from an EMBL/GenBank/DDBJ whole genome shotgun (WGS) entry which is preliminary data.</text>
</comment>
<dbReference type="EMBL" id="LTAY01000024">
    <property type="protein sequence ID" value="OPX49366.1"/>
    <property type="molecule type" value="Genomic_DNA"/>
</dbReference>
<evidence type="ECO:0000256" key="7">
    <source>
        <dbReference type="ARBA" id="ARBA00022840"/>
    </source>
</evidence>
<evidence type="ECO:0000256" key="13">
    <source>
        <dbReference type="ARBA" id="ARBA00038058"/>
    </source>
</evidence>
<dbReference type="GO" id="GO:0016818">
    <property type="term" value="F:hydrolase activity, acting on acid anhydrides, in phosphorus-containing anhydrides"/>
    <property type="evidence" value="ECO:0007669"/>
    <property type="project" value="InterPro"/>
</dbReference>
<evidence type="ECO:0000256" key="11">
    <source>
        <dbReference type="ARBA" id="ARBA00023204"/>
    </source>
</evidence>
<sequence>MSKVFIKESVRSLVEFILKSGSIDNRFTSITNKRALEGTRAHQKVQKNNEDFYKKYDKEVYLKSEFDLGNFILKVDGRADGIIIEGNNVIIEEIKSTYKNLEDIKDDNETHWAQLKFYAFIYALDNNLKEMDIQLTYYQLDVEETKIFRRKVTFEELEKYILSILEEYKIYFDLLTTYREKRDLTIRSMEFPFENYRKGQLKLARSAYGTIREEETIFIKAPTGIGKTISTLFPAIKAIEALGREKIFYLTARGVNGKVAEDTLNVLRDKGLYFRSLSIMAKEKICLNDKVSCNPEECIYARGYYDKNKEAIKEFLGKGDHIYSDDIIEISKKLEICPFELSLDLIGWCDCIICDYNYMFDPRVALKRVQDDEDKGKILLIDECHNLVDRGRSMYSASLNKESVMNLRKKLKGKDINIYKILGKINDCFIKLRKECDEIEKDNFNTKEPPGEIFRHLRRFMSESEESLAKYKAEEFIEEYLQLYFDINKFLSIGEIYGDDYVTYVKKSGNDITLKLFCVNPSEKLLNILKGTGGNVLFSATLTPMSYYMDLIVGKREAYRLNLESPFDKNNLQVIKKGIDIRYKARERTLSRVCDEIKKFILEEKGNYLVFFPSYEYLDIAFEEIKSIDNMTLMVQDQYMSDRDKKRFIEIFENEKNIVGLGVLGGMFSEGIDLPGEKLIGTIIVGVGFPKISIEGEIIKEYFEDKGFDYSYIYPGINKVMQAVGRVIRTEEDRGRALLIDDRYFNYKYKNILPKEWY</sequence>